<evidence type="ECO:0000256" key="1">
    <source>
        <dbReference type="SAM" id="SignalP"/>
    </source>
</evidence>
<dbReference type="EMBL" id="BMJE01000003">
    <property type="protein sequence ID" value="GGB76679.1"/>
    <property type="molecule type" value="Genomic_DNA"/>
</dbReference>
<protein>
    <recommendedName>
        <fullName evidence="4">Lipoprotein</fullName>
    </recommendedName>
</protein>
<feature type="signal peptide" evidence="1">
    <location>
        <begin position="1"/>
        <end position="21"/>
    </location>
</feature>
<proteinExistence type="predicted"/>
<keyword evidence="1" id="KW-0732">Signal</keyword>
<dbReference type="PROSITE" id="PS51257">
    <property type="entry name" value="PROKAR_LIPOPROTEIN"/>
    <property type="match status" value="1"/>
</dbReference>
<dbReference type="Proteomes" id="UP000615760">
    <property type="component" value="Unassembled WGS sequence"/>
</dbReference>
<dbReference type="RefSeq" id="WP_188620720.1">
    <property type="nucleotide sequence ID" value="NZ_BMJE01000003.1"/>
</dbReference>
<feature type="chain" id="PRO_5045393852" description="Lipoprotein" evidence="1">
    <location>
        <begin position="22"/>
        <end position="181"/>
    </location>
</feature>
<name>A0ABQ1JX29_9FLAO</name>
<keyword evidence="3" id="KW-1185">Reference proteome</keyword>
<evidence type="ECO:0008006" key="4">
    <source>
        <dbReference type="Google" id="ProtNLM"/>
    </source>
</evidence>
<comment type="caution">
    <text evidence="2">The sequence shown here is derived from an EMBL/GenBank/DDBJ whole genome shotgun (WGS) entry which is preliminary data.</text>
</comment>
<sequence length="181" mass="21517">MNKISKVLGLVFFVLLTGCHATNFHRATLQLDKEKSTVLKNDTHENVFLLLEDELENTNHIIYLYLPNYIAVSKVTVCLLYDVDNNNYYRVFISPEEEITTEKIENVSSKYEFFVLGEYLDKKYDYLQNLNKKYYTSLGSTENRIYEIDLKRKKYSFFRFFNFPFANGKPYDGKEVIDDWL</sequence>
<accession>A0ABQ1JX29</accession>
<evidence type="ECO:0000313" key="2">
    <source>
        <dbReference type="EMBL" id="GGB76679.1"/>
    </source>
</evidence>
<gene>
    <name evidence="2" type="ORF">GCM10007424_15870</name>
</gene>
<evidence type="ECO:0000313" key="3">
    <source>
        <dbReference type="Proteomes" id="UP000615760"/>
    </source>
</evidence>
<organism evidence="2 3">
    <name type="scientific">Flavobacterium suaedae</name>
    <dbReference type="NCBI Taxonomy" id="1767027"/>
    <lineage>
        <taxon>Bacteria</taxon>
        <taxon>Pseudomonadati</taxon>
        <taxon>Bacteroidota</taxon>
        <taxon>Flavobacteriia</taxon>
        <taxon>Flavobacteriales</taxon>
        <taxon>Flavobacteriaceae</taxon>
        <taxon>Flavobacterium</taxon>
    </lineage>
</organism>
<reference evidence="3" key="1">
    <citation type="journal article" date="2019" name="Int. J. Syst. Evol. Microbiol.">
        <title>The Global Catalogue of Microorganisms (GCM) 10K type strain sequencing project: providing services to taxonomists for standard genome sequencing and annotation.</title>
        <authorList>
            <consortium name="The Broad Institute Genomics Platform"/>
            <consortium name="The Broad Institute Genome Sequencing Center for Infectious Disease"/>
            <person name="Wu L."/>
            <person name="Ma J."/>
        </authorList>
    </citation>
    <scope>NUCLEOTIDE SEQUENCE [LARGE SCALE GENOMIC DNA]</scope>
    <source>
        <strain evidence="3">CGMCC 1.15461</strain>
    </source>
</reference>